<keyword evidence="1" id="KW-0472">Membrane</keyword>
<evidence type="ECO:0000313" key="2">
    <source>
        <dbReference type="EMBL" id="GAA4579392.1"/>
    </source>
</evidence>
<reference evidence="3" key="1">
    <citation type="journal article" date="2019" name="Int. J. Syst. Evol. Microbiol.">
        <title>The Global Catalogue of Microorganisms (GCM) 10K type strain sequencing project: providing services to taxonomists for standard genome sequencing and annotation.</title>
        <authorList>
            <consortium name="The Broad Institute Genomics Platform"/>
            <consortium name="The Broad Institute Genome Sequencing Center for Infectious Disease"/>
            <person name="Wu L."/>
            <person name="Ma J."/>
        </authorList>
    </citation>
    <scope>NUCLEOTIDE SEQUENCE [LARGE SCALE GENOMIC DNA]</scope>
    <source>
        <strain evidence="3">JCM 3175</strain>
    </source>
</reference>
<feature type="transmembrane region" description="Helical" evidence="1">
    <location>
        <begin position="6"/>
        <end position="25"/>
    </location>
</feature>
<keyword evidence="1" id="KW-0812">Transmembrane</keyword>
<keyword evidence="1" id="KW-1133">Transmembrane helix</keyword>
<organism evidence="2 3">
    <name type="scientific">Micromonospora coerulea</name>
    <dbReference type="NCBI Taxonomy" id="47856"/>
    <lineage>
        <taxon>Bacteria</taxon>
        <taxon>Bacillati</taxon>
        <taxon>Actinomycetota</taxon>
        <taxon>Actinomycetes</taxon>
        <taxon>Micromonosporales</taxon>
        <taxon>Micromonosporaceae</taxon>
        <taxon>Micromonospora</taxon>
    </lineage>
</organism>
<comment type="caution">
    <text evidence="2">The sequence shown here is derived from an EMBL/GenBank/DDBJ whole genome shotgun (WGS) entry which is preliminary data.</text>
</comment>
<gene>
    <name evidence="2" type="ORF">GCM10023176_56990</name>
</gene>
<evidence type="ECO:0000313" key="3">
    <source>
        <dbReference type="Proteomes" id="UP001500307"/>
    </source>
</evidence>
<accession>A0ABP8T0X6</accession>
<proteinExistence type="predicted"/>
<keyword evidence="3" id="KW-1185">Reference proteome</keyword>
<sequence>MERDTARVVTFSDAVIAIAIILLALEIRPPDDTRHLRRSSPTCWRCSRGHRLLNAALIRGYPTRPALGGVLLRLEHCDLVVASLGDEWVLRQGRIPPELATYLTVDRWLGDQAVA</sequence>
<dbReference type="RefSeq" id="WP_346124607.1">
    <property type="nucleotide sequence ID" value="NZ_BAABGU010000048.1"/>
</dbReference>
<name>A0ABP8T0X6_9ACTN</name>
<dbReference type="EMBL" id="BAABGU010000048">
    <property type="protein sequence ID" value="GAA4579392.1"/>
    <property type="molecule type" value="Genomic_DNA"/>
</dbReference>
<evidence type="ECO:0000256" key="1">
    <source>
        <dbReference type="SAM" id="Phobius"/>
    </source>
</evidence>
<protein>
    <submittedName>
        <fullName evidence="2">Uncharacterized protein</fullName>
    </submittedName>
</protein>
<dbReference type="Proteomes" id="UP001500307">
    <property type="component" value="Unassembled WGS sequence"/>
</dbReference>